<evidence type="ECO:0000256" key="13">
    <source>
        <dbReference type="ARBA" id="ARBA00036671"/>
    </source>
</evidence>
<comment type="similarity">
    <text evidence="3 14">Belongs to the very long-chain fatty acids dehydratase HACD family.</text>
</comment>
<evidence type="ECO:0000256" key="6">
    <source>
        <dbReference type="ARBA" id="ARBA00022692"/>
    </source>
</evidence>
<evidence type="ECO:0000256" key="4">
    <source>
        <dbReference type="ARBA" id="ARBA00013122"/>
    </source>
</evidence>
<name>A0ABP0ZVL5_9ASCO</name>
<evidence type="ECO:0000313" key="16">
    <source>
        <dbReference type="Proteomes" id="UP001497383"/>
    </source>
</evidence>
<comment type="pathway">
    <text evidence="2 14">Lipid metabolism; fatty acid biosynthesis.</text>
</comment>
<keyword evidence="6 14" id="KW-0812">Transmembrane</keyword>
<evidence type="ECO:0000256" key="3">
    <source>
        <dbReference type="ARBA" id="ARBA00007811"/>
    </source>
</evidence>
<feature type="transmembrane region" description="Helical" evidence="14">
    <location>
        <begin position="12"/>
        <end position="38"/>
    </location>
</feature>
<evidence type="ECO:0000256" key="5">
    <source>
        <dbReference type="ARBA" id="ARBA00022516"/>
    </source>
</evidence>
<keyword evidence="14" id="KW-0256">Endoplasmic reticulum</keyword>
<feature type="transmembrane region" description="Helical" evidence="14">
    <location>
        <begin position="144"/>
        <end position="163"/>
    </location>
</feature>
<keyword evidence="11 14" id="KW-0275">Fatty acid biosynthesis</keyword>
<evidence type="ECO:0000256" key="14">
    <source>
        <dbReference type="RuleBase" id="RU363109"/>
    </source>
</evidence>
<sequence>MNTKASSPPNKWLVAYNSISASLWSIVFFNTVFLSLALGQPHVFVKTNIINTAIQTLAVVEIVNAVTGLVKSPVFTTATQVFSRLLLVWGIHQYLPDSPANSHWCYTTLCLSWSITEIIRYSYYAQNLKGQVPHWLTWLRYTTFYVLYPAGVFSEVYQIILSLETAGYYYGWFLKLVLVTYIPGFYMLYTYMIRQRRKVLGPKTKKAKPI</sequence>
<comment type="caution">
    <text evidence="14">Lacks conserved residue(s) required for the propagation of feature annotation.</text>
</comment>
<dbReference type="Pfam" id="PF04387">
    <property type="entry name" value="PTPLA"/>
    <property type="match status" value="1"/>
</dbReference>
<evidence type="ECO:0000256" key="1">
    <source>
        <dbReference type="ARBA" id="ARBA00004141"/>
    </source>
</evidence>
<dbReference type="PANTHER" id="PTHR11035:SF3">
    <property type="entry name" value="VERY-LONG-CHAIN (3R)-3-HYDROXYACYL-COA DEHYDRATASE"/>
    <property type="match status" value="1"/>
</dbReference>
<dbReference type="EMBL" id="OZ022412">
    <property type="protein sequence ID" value="CAK9442394.1"/>
    <property type="molecule type" value="Genomic_DNA"/>
</dbReference>
<keyword evidence="5 14" id="KW-0444">Lipid biosynthesis</keyword>
<accession>A0ABP0ZVL5</accession>
<dbReference type="InterPro" id="IPR007482">
    <property type="entry name" value="Tyr_Pase-like_PTPLA"/>
</dbReference>
<evidence type="ECO:0000256" key="11">
    <source>
        <dbReference type="ARBA" id="ARBA00023160"/>
    </source>
</evidence>
<keyword evidence="9 14" id="KW-0443">Lipid metabolism</keyword>
<comment type="subcellular location">
    <subcellularLocation>
        <location evidence="14">Endoplasmic reticulum membrane</location>
        <topology evidence="14">Multi-pass membrane protein</topology>
    </subcellularLocation>
    <subcellularLocation>
        <location evidence="1">Membrane</location>
        <topology evidence="1">Multi-pass membrane protein</topology>
    </subcellularLocation>
</comment>
<protein>
    <recommendedName>
        <fullName evidence="4 14">Very-long-chain (3R)-3-hydroxyacyl-CoA dehydratase</fullName>
        <ecNumber evidence="4 14">4.2.1.134</ecNumber>
    </recommendedName>
</protein>
<evidence type="ECO:0000256" key="9">
    <source>
        <dbReference type="ARBA" id="ARBA00023098"/>
    </source>
</evidence>
<feature type="transmembrane region" description="Helical" evidence="14">
    <location>
        <begin position="169"/>
        <end position="189"/>
    </location>
</feature>
<dbReference type="RefSeq" id="XP_066833075.1">
    <property type="nucleotide sequence ID" value="XM_066976547.1"/>
</dbReference>
<organism evidence="15 16">
    <name type="scientific">Lodderomyces beijingensis</name>
    <dbReference type="NCBI Taxonomy" id="1775926"/>
    <lineage>
        <taxon>Eukaryota</taxon>
        <taxon>Fungi</taxon>
        <taxon>Dikarya</taxon>
        <taxon>Ascomycota</taxon>
        <taxon>Saccharomycotina</taxon>
        <taxon>Pichiomycetes</taxon>
        <taxon>Debaryomycetaceae</taxon>
        <taxon>Candida/Lodderomyces clade</taxon>
        <taxon>Lodderomyces</taxon>
    </lineage>
</organism>
<proteinExistence type="inferred from homology"/>
<gene>
    <name evidence="15" type="ORF">LODBEIA_P61370</name>
</gene>
<dbReference type="GeneID" id="92211333"/>
<evidence type="ECO:0000256" key="10">
    <source>
        <dbReference type="ARBA" id="ARBA00023136"/>
    </source>
</evidence>
<keyword evidence="10 14" id="KW-0472">Membrane</keyword>
<keyword evidence="12 14" id="KW-0456">Lyase</keyword>
<evidence type="ECO:0000313" key="15">
    <source>
        <dbReference type="EMBL" id="CAK9442394.1"/>
    </source>
</evidence>
<evidence type="ECO:0000256" key="8">
    <source>
        <dbReference type="ARBA" id="ARBA00022989"/>
    </source>
</evidence>
<dbReference type="EC" id="4.2.1.134" evidence="4 14"/>
<comment type="catalytic activity">
    <reaction evidence="13 14">
        <text>a very-long-chain (3R)-3-hydroxyacyl-CoA = a very-long-chain (2E)-enoyl-CoA + H2O</text>
        <dbReference type="Rhea" id="RHEA:45812"/>
        <dbReference type="ChEBI" id="CHEBI:15377"/>
        <dbReference type="ChEBI" id="CHEBI:83728"/>
        <dbReference type="ChEBI" id="CHEBI:85440"/>
        <dbReference type="EC" id="4.2.1.134"/>
    </reaction>
</comment>
<reference evidence="15 16" key="1">
    <citation type="submission" date="2024-03" db="EMBL/GenBank/DDBJ databases">
        <authorList>
            <person name="Brejova B."/>
        </authorList>
    </citation>
    <scope>NUCLEOTIDE SEQUENCE [LARGE SCALE GENOMIC DNA]</scope>
    <source>
        <strain evidence="15 16">CBS 14171</strain>
    </source>
</reference>
<evidence type="ECO:0000256" key="12">
    <source>
        <dbReference type="ARBA" id="ARBA00023239"/>
    </source>
</evidence>
<keyword evidence="7 14" id="KW-0276">Fatty acid metabolism</keyword>
<evidence type="ECO:0000256" key="2">
    <source>
        <dbReference type="ARBA" id="ARBA00005194"/>
    </source>
</evidence>
<evidence type="ECO:0000256" key="7">
    <source>
        <dbReference type="ARBA" id="ARBA00022832"/>
    </source>
</evidence>
<keyword evidence="8 14" id="KW-1133">Transmembrane helix</keyword>
<dbReference type="Proteomes" id="UP001497383">
    <property type="component" value="Chromosome 8"/>
</dbReference>
<dbReference type="PANTHER" id="PTHR11035">
    <property type="entry name" value="VERY-LONG-CHAIN (3R)-3-HYDROXYACYL-COA DEHYDRATASE"/>
    <property type="match status" value="1"/>
</dbReference>
<keyword evidence="16" id="KW-1185">Reference proteome</keyword>
<comment type="function">
    <text evidence="14">Catalyzes the third of the four reactions of the long-chain fatty acids elongation cycle. This endoplasmic reticulum-bound enzymatic process, allows the addition of two carbons to the chain of long- and very long-chain fatty acids/VLCFAs per cycle. This enzyme catalyzes the dehydration of the 3-hydroxyacyl-CoA intermediate into trans-2,3-enoyl-CoA, within each cycle of fatty acid elongation. Thereby, it participates to the production of VLCFAs of different chain lengths that are involved in multiple biological processes as precursors of membrane lipids and lipid mediators.</text>
</comment>